<evidence type="ECO:0000313" key="3">
    <source>
        <dbReference type="Proteomes" id="UP000031366"/>
    </source>
</evidence>
<organism evidence="2 3">
    <name type="scientific">Clostridium argentinense CDC 2741</name>
    <dbReference type="NCBI Taxonomy" id="1418104"/>
    <lineage>
        <taxon>Bacteria</taxon>
        <taxon>Bacillati</taxon>
        <taxon>Bacillota</taxon>
        <taxon>Clostridia</taxon>
        <taxon>Eubacteriales</taxon>
        <taxon>Clostridiaceae</taxon>
        <taxon>Clostridium</taxon>
    </lineage>
</organism>
<feature type="transmembrane region" description="Helical" evidence="1">
    <location>
        <begin position="20"/>
        <end position="36"/>
    </location>
</feature>
<gene>
    <name evidence="2" type="ORF">U732_1773</name>
</gene>
<dbReference type="Proteomes" id="UP000031366">
    <property type="component" value="Unassembled WGS sequence"/>
</dbReference>
<keyword evidence="1" id="KW-0812">Transmembrane</keyword>
<keyword evidence="1" id="KW-0472">Membrane</keyword>
<comment type="caution">
    <text evidence="2">The sequence shown here is derived from an EMBL/GenBank/DDBJ whole genome shotgun (WGS) entry which is preliminary data.</text>
</comment>
<proteinExistence type="predicted"/>
<evidence type="ECO:0000256" key="1">
    <source>
        <dbReference type="SAM" id="Phobius"/>
    </source>
</evidence>
<keyword evidence="1" id="KW-1133">Transmembrane helix</keyword>
<evidence type="ECO:0000313" key="2">
    <source>
        <dbReference type="EMBL" id="KIE46407.1"/>
    </source>
</evidence>
<accession>A0A0C1QZ79</accession>
<keyword evidence="2" id="KW-0449">Lipoprotein</keyword>
<dbReference type="EMBL" id="AYSO01000017">
    <property type="protein sequence ID" value="KIE46407.1"/>
    <property type="molecule type" value="Genomic_DNA"/>
</dbReference>
<reference evidence="2 3" key="1">
    <citation type="journal article" date="2015" name="Infect. Genet. Evol.">
        <title>Genomic sequences of six botulinum neurotoxin-producing strains representing three clostridial species illustrate the mobility and diversity of botulinum neurotoxin genes.</title>
        <authorList>
            <person name="Smith T.J."/>
            <person name="Hill K.K."/>
            <person name="Xie G."/>
            <person name="Foley B.T."/>
            <person name="Williamson C.H."/>
            <person name="Foster J.T."/>
            <person name="Johnson S.L."/>
            <person name="Chertkov O."/>
            <person name="Teshima H."/>
            <person name="Gibbons H.S."/>
            <person name="Johnsky L.A."/>
            <person name="Karavis M.A."/>
            <person name="Smith L.A."/>
        </authorList>
    </citation>
    <scope>NUCLEOTIDE SEQUENCE [LARGE SCALE GENOMIC DNA]</scope>
    <source>
        <strain evidence="2 3">CDC 2741</strain>
    </source>
</reference>
<dbReference type="AlphaFoldDB" id="A0A0C1QZ79"/>
<dbReference type="RefSeq" id="WP_039633629.1">
    <property type="nucleotide sequence ID" value="NZ_AYSO01000017.1"/>
</dbReference>
<name>A0A0C1QZ79_9CLOT</name>
<dbReference type="OrthoDB" id="1937295at2"/>
<keyword evidence="3" id="KW-1185">Reference proteome</keyword>
<protein>
    <submittedName>
        <fullName evidence="2">Putative lipoprotein</fullName>
    </submittedName>
</protein>
<sequence length="180" mass="20667">MKEWLKSAIRKNKTCQRRGTSFLLLVCIFSILFLISCTSKHSESDTIEGDIVEGYTTIIHDIYSPKDDVLNIIAIDLEQAANLNEEDKKILLERLSKDYPSEIKLKNKKQLKEEGYIKEEGFKDGVLIKIDKVSNEPSGRGFKYSIIRWHGPKGATGYNNSIILYENDKWNIHKGISWEA</sequence>